<proteinExistence type="predicted"/>
<organism evidence="2 3">
    <name type="scientific">Gelidibacter gilvus</name>
    <dbReference type="NCBI Taxonomy" id="59602"/>
    <lineage>
        <taxon>Bacteria</taxon>
        <taxon>Pseudomonadati</taxon>
        <taxon>Bacteroidota</taxon>
        <taxon>Flavobacteriia</taxon>
        <taxon>Flavobacteriales</taxon>
        <taxon>Flavobacteriaceae</taxon>
        <taxon>Gelidibacter</taxon>
    </lineage>
</organism>
<evidence type="ECO:0000313" key="3">
    <source>
        <dbReference type="Proteomes" id="UP000289792"/>
    </source>
</evidence>
<dbReference type="AlphaFoldDB" id="A0A4Q0XJJ6"/>
<dbReference type="OrthoDB" id="1551186at2"/>
<feature type="transmembrane region" description="Helical" evidence="1">
    <location>
        <begin position="114"/>
        <end position="137"/>
    </location>
</feature>
<protein>
    <recommendedName>
        <fullName evidence="4">DUF4293 family protein</fullName>
    </recommendedName>
</protein>
<feature type="transmembrane region" description="Helical" evidence="1">
    <location>
        <begin position="61"/>
        <end position="83"/>
    </location>
</feature>
<evidence type="ECO:0000313" key="2">
    <source>
        <dbReference type="EMBL" id="RXJ51323.1"/>
    </source>
</evidence>
<dbReference type="EMBL" id="SDDZ01000002">
    <property type="protein sequence ID" value="RXJ51323.1"/>
    <property type="molecule type" value="Genomic_DNA"/>
</dbReference>
<feature type="transmembrane region" description="Helical" evidence="1">
    <location>
        <begin position="90"/>
        <end position="108"/>
    </location>
</feature>
<dbReference type="InterPro" id="IPR046289">
    <property type="entry name" value="DUF6326"/>
</dbReference>
<accession>A0A4Q0XJJ6</accession>
<evidence type="ECO:0008006" key="4">
    <source>
        <dbReference type="Google" id="ProtNLM"/>
    </source>
</evidence>
<keyword evidence="3" id="KW-1185">Reference proteome</keyword>
<feature type="transmembrane region" description="Helical" evidence="1">
    <location>
        <begin position="20"/>
        <end position="41"/>
    </location>
</feature>
<dbReference type="RefSeq" id="WP_129016321.1">
    <property type="nucleotide sequence ID" value="NZ_SDDZ01000002.1"/>
</dbReference>
<dbReference type="Proteomes" id="UP000289792">
    <property type="component" value="Unassembled WGS sequence"/>
</dbReference>
<gene>
    <name evidence="2" type="ORF">ESZ48_05475</name>
</gene>
<sequence>MKTSTNKSNHLIDFKINIKIKLAGLWTATTLCYLYGDYFQLYIPGQVESLISGENALDSPVMLFIASVILAIPPIMIFLSLVLKPTLNRILNIAFGLLFTIMMVLIAINSFTPWYAFYLFLGIVEAILTFIIVWVAFKWPRENEQHPLQTTK</sequence>
<dbReference type="Pfam" id="PF19851">
    <property type="entry name" value="DUF6326"/>
    <property type="match status" value="1"/>
</dbReference>
<name>A0A4Q0XJJ6_9FLAO</name>
<keyword evidence="1" id="KW-0812">Transmembrane</keyword>
<keyword evidence="1" id="KW-1133">Transmembrane helix</keyword>
<comment type="caution">
    <text evidence="2">The sequence shown here is derived from an EMBL/GenBank/DDBJ whole genome shotgun (WGS) entry which is preliminary data.</text>
</comment>
<evidence type="ECO:0000256" key="1">
    <source>
        <dbReference type="SAM" id="Phobius"/>
    </source>
</evidence>
<reference evidence="2 3" key="1">
    <citation type="submission" date="2019-01" db="EMBL/GenBank/DDBJ databases">
        <title>Genome sequence of the Antarctic species Gelidibacter gilvus ACAM 158(T).</title>
        <authorList>
            <person name="Bowman J.P."/>
        </authorList>
    </citation>
    <scope>NUCLEOTIDE SEQUENCE [LARGE SCALE GENOMIC DNA]</scope>
    <source>
        <strain evidence="2 3">IC158</strain>
    </source>
</reference>
<keyword evidence="1" id="KW-0472">Membrane</keyword>